<reference evidence="2" key="1">
    <citation type="submission" date="2020-08" db="EMBL/GenBank/DDBJ databases">
        <title>Winogradskyella ouciana sp. nov., isolated from the hadal seawater of the Mariana Trench.</title>
        <authorList>
            <person name="He X."/>
        </authorList>
    </citation>
    <scope>NUCLEOTIDE SEQUENCE [LARGE SCALE GENOMIC DNA]</scope>
    <source>
        <strain evidence="2">KCTC 52348</strain>
    </source>
</reference>
<evidence type="ECO:0000256" key="1">
    <source>
        <dbReference type="SAM" id="SignalP"/>
    </source>
</evidence>
<gene>
    <name evidence="2" type="ORF">H7F21_09910</name>
</gene>
<proteinExistence type="predicted"/>
<accession>A0A842IUH7</accession>
<dbReference type="Proteomes" id="UP000533900">
    <property type="component" value="Unassembled WGS sequence"/>
</dbReference>
<feature type="chain" id="PRO_5032941825" description="Erythromycin esterase" evidence="1">
    <location>
        <begin position="20"/>
        <end position="413"/>
    </location>
</feature>
<name>A0A842IUH7_9FLAO</name>
<dbReference type="RefSeq" id="WP_185789107.1">
    <property type="nucleotide sequence ID" value="NZ_JACLCP010000002.1"/>
</dbReference>
<protein>
    <recommendedName>
        <fullName evidence="4">Erythromycin esterase</fullName>
    </recommendedName>
</protein>
<evidence type="ECO:0000313" key="3">
    <source>
        <dbReference type="Proteomes" id="UP000533900"/>
    </source>
</evidence>
<dbReference type="EMBL" id="JACLCP010000002">
    <property type="protein sequence ID" value="MBC2845406.1"/>
    <property type="molecule type" value="Genomic_DNA"/>
</dbReference>
<dbReference type="AlphaFoldDB" id="A0A842IUH7"/>
<keyword evidence="1" id="KW-0732">Signal</keyword>
<comment type="caution">
    <text evidence="2">The sequence shown here is derived from an EMBL/GenBank/DDBJ whole genome shotgun (WGS) entry which is preliminary data.</text>
</comment>
<organism evidence="2 3">
    <name type="scientific">Winogradskyella flava</name>
    <dbReference type="NCBI Taxonomy" id="1884876"/>
    <lineage>
        <taxon>Bacteria</taxon>
        <taxon>Pseudomonadati</taxon>
        <taxon>Bacteroidota</taxon>
        <taxon>Flavobacteriia</taxon>
        <taxon>Flavobacteriales</taxon>
        <taxon>Flavobacteriaceae</taxon>
        <taxon>Winogradskyella</taxon>
    </lineage>
</organism>
<sequence length="413" mass="47668">MKRLSLVLAICLLWVAVNAQDSLAMKHLEPFTYTFDIKDGKLKGKGKTFLTQEMASAQFTMLGEYHGSSRISEFTNTIIPILDSLNYKTMVLEVGPITGEILNSFESNIEAKLKAIHNKYLTRAADGYVNTAIPFFDNKEDAQFLQTAKDRSWHIFGIDQEFFDSYIMIADLMFNNLPNTLQKKYQSLFEDSKSELTQFYKDDEEDKRDFVVAISNSEKIGKFLDAMSLEAKNSEVVEALKRTTAIYLLYSQRQWYENNFTRIKYMKSQLKKGLDNLDFNLGEDKLLIKMGGYHMSKGFSPLGLYEVGNTLNEIAEFNGNTALNIGFMTRYYLENNALKDNSDSENKYYKNHKALLEMGKENQWVVIDLRPLIKGFHYYPKQFNLNKPLVNLIERYDLLVIPKVEVEGTPNYD</sequence>
<evidence type="ECO:0008006" key="4">
    <source>
        <dbReference type="Google" id="ProtNLM"/>
    </source>
</evidence>
<feature type="signal peptide" evidence="1">
    <location>
        <begin position="1"/>
        <end position="19"/>
    </location>
</feature>
<evidence type="ECO:0000313" key="2">
    <source>
        <dbReference type="EMBL" id="MBC2845406.1"/>
    </source>
</evidence>
<keyword evidence="3" id="KW-1185">Reference proteome</keyword>